<gene>
    <name evidence="4" type="ORF">CTAYLR_004454</name>
</gene>
<dbReference type="Proteomes" id="UP001230188">
    <property type="component" value="Unassembled WGS sequence"/>
</dbReference>
<dbReference type="Pfam" id="PF24842">
    <property type="entry name" value="UFD1_N2"/>
    <property type="match status" value="1"/>
</dbReference>
<keyword evidence="2" id="KW-0472">Membrane</keyword>
<evidence type="ECO:0000256" key="2">
    <source>
        <dbReference type="SAM" id="Phobius"/>
    </source>
</evidence>
<feature type="region of interest" description="Disordered" evidence="1">
    <location>
        <begin position="755"/>
        <end position="781"/>
    </location>
</feature>
<proteinExistence type="predicted"/>
<keyword evidence="2" id="KW-0812">Transmembrane</keyword>
<organism evidence="4 5">
    <name type="scientific">Chrysophaeum taylorii</name>
    <dbReference type="NCBI Taxonomy" id="2483200"/>
    <lineage>
        <taxon>Eukaryota</taxon>
        <taxon>Sar</taxon>
        <taxon>Stramenopiles</taxon>
        <taxon>Ochrophyta</taxon>
        <taxon>Pelagophyceae</taxon>
        <taxon>Pelagomonadales</taxon>
        <taxon>Pelagomonadaceae</taxon>
        <taxon>Chrysophaeum</taxon>
    </lineage>
</organism>
<dbReference type="PANTHER" id="PTHR12555">
    <property type="entry name" value="UBIQUITIN FUSION DEGRADATON PROTEIN 1"/>
    <property type="match status" value="1"/>
</dbReference>
<evidence type="ECO:0000313" key="4">
    <source>
        <dbReference type="EMBL" id="KAJ8601961.1"/>
    </source>
</evidence>
<feature type="compositionally biased region" description="Acidic residues" evidence="1">
    <location>
        <begin position="22"/>
        <end position="40"/>
    </location>
</feature>
<dbReference type="Gene3D" id="3.10.330.10">
    <property type="match status" value="1"/>
</dbReference>
<name>A0AAD7UBW6_9STRA</name>
<dbReference type="GO" id="GO:0006511">
    <property type="term" value="P:ubiquitin-dependent protein catabolic process"/>
    <property type="evidence" value="ECO:0007669"/>
    <property type="project" value="InterPro"/>
</dbReference>
<feature type="compositionally biased region" description="Basic and acidic residues" evidence="1">
    <location>
        <begin position="755"/>
        <end position="765"/>
    </location>
</feature>
<feature type="domain" description="UBX" evidence="3">
    <location>
        <begin position="638"/>
        <end position="724"/>
    </location>
</feature>
<dbReference type="GO" id="GO:0036503">
    <property type="term" value="P:ERAD pathway"/>
    <property type="evidence" value="ECO:0007669"/>
    <property type="project" value="TreeGrafter"/>
</dbReference>
<dbReference type="InterPro" id="IPR004854">
    <property type="entry name" value="Ufd1-like"/>
</dbReference>
<dbReference type="Pfam" id="PF00789">
    <property type="entry name" value="UBX"/>
    <property type="match status" value="1"/>
</dbReference>
<dbReference type="InterPro" id="IPR055418">
    <property type="entry name" value="UFD1_N2"/>
</dbReference>
<keyword evidence="2" id="KW-1133">Transmembrane helix</keyword>
<reference evidence="4" key="1">
    <citation type="submission" date="2023-01" db="EMBL/GenBank/DDBJ databases">
        <title>Metagenome sequencing of chrysophaentin producing Chrysophaeum taylorii.</title>
        <authorList>
            <person name="Davison J."/>
            <person name="Bewley C."/>
        </authorList>
    </citation>
    <scope>NUCLEOTIDE SEQUENCE</scope>
    <source>
        <strain evidence="4">NIES-1699</strain>
    </source>
</reference>
<dbReference type="GO" id="GO:0034098">
    <property type="term" value="C:VCP-NPL4-UFD1 AAA ATPase complex"/>
    <property type="evidence" value="ECO:0007669"/>
    <property type="project" value="TreeGrafter"/>
</dbReference>
<dbReference type="PROSITE" id="PS50033">
    <property type="entry name" value="UBX"/>
    <property type="match status" value="1"/>
</dbReference>
<comment type="caution">
    <text evidence="4">The sequence shown here is derived from an EMBL/GenBank/DDBJ whole genome shotgun (WGS) entry which is preliminary data.</text>
</comment>
<dbReference type="AlphaFoldDB" id="A0AAD7UBW6"/>
<accession>A0AAD7UBW6</accession>
<evidence type="ECO:0000256" key="1">
    <source>
        <dbReference type="SAM" id="MobiDB-lite"/>
    </source>
</evidence>
<dbReference type="GO" id="GO:0031593">
    <property type="term" value="F:polyubiquitin modification-dependent protein binding"/>
    <property type="evidence" value="ECO:0007669"/>
    <property type="project" value="TreeGrafter"/>
</dbReference>
<dbReference type="PANTHER" id="PTHR12555:SF13">
    <property type="entry name" value="UBIQUITIN RECOGNITION FACTOR IN ER-ASSOCIATED DEGRADATION PROTEIN 1"/>
    <property type="match status" value="1"/>
</dbReference>
<dbReference type="InterPro" id="IPR042299">
    <property type="entry name" value="Ufd1-like_Nn"/>
</dbReference>
<dbReference type="InterPro" id="IPR001012">
    <property type="entry name" value="UBX_dom"/>
</dbReference>
<feature type="region of interest" description="Disordered" evidence="1">
    <location>
        <begin position="1"/>
        <end position="41"/>
    </location>
</feature>
<protein>
    <recommendedName>
        <fullName evidence="3">UBX domain-containing protein</fullName>
    </recommendedName>
</protein>
<dbReference type="EMBL" id="JAQMWT010000393">
    <property type="protein sequence ID" value="KAJ8601961.1"/>
    <property type="molecule type" value="Genomic_DNA"/>
</dbReference>
<keyword evidence="5" id="KW-1185">Reference proteome</keyword>
<evidence type="ECO:0000259" key="3">
    <source>
        <dbReference type="PROSITE" id="PS50033"/>
    </source>
</evidence>
<feature type="transmembrane region" description="Helical" evidence="2">
    <location>
        <begin position="61"/>
        <end position="80"/>
    </location>
</feature>
<sequence length="962" mass="105395">MASYKRVDPPGEVELAPATDAAYEDEDEEEEEEEEEDVMNEADKALSRLDRDRPCSTQVKLFVSLVVCFFVLLAGVWSVFHRRAEHSSKHFACDYDWHANASWSKDCVALPGLAFGVHVPRERNEWDESFRERIRALMGILRECEPGPKYYAWDIDRDDGVHSSLLYMCNFTLDQLETAHDVIASSDIKVPELTIDRLACTSSGKTSNLRLVFDHATQGSLAIVAEQVERQIDEAANHTQPWGRAAFGPHHITVGVVDSASCDVPRLVARANAEIDWTIPIPEDAGFRCSQECIDALNDQSFCDGATSNTVFASASCAGADSSAPVWAAQLRQHLNVFPAEQQARREAAKRRREEEAAIARRIEAANQAALQVAERKRAAAAEAALRQERLAARERVLTGGVSWRSEGLRAVALASHGDRVELSGRALDELERSGAIEAGQAMTFELRLSGAVAAEADEDEDGYAFYADATHCGVSGFSADDGTIGLPPKTMLSLARGDADVAGRLESGEARVSVRYVKLPAVRECRAMLRPLSTGFFRDNDDDVVQLDLKAALERELSRHAALTQNDWIALDVDRGTVRLRVESLEPHKALLVLNTDLEVEVLPSESVDARQKKDEAQRLRREATRASRLARVRTPPRGTEVRVLLRYRDGHRVEWRFDEAMPSEALATLADAHVTDDRLDLDAPDWVLVASYPRRLFSRADLLAADKTIVDVVGSKSIALLVEAAAADDDDALAVAGTSEEALWERAQTFADAEARRKQRDDGDAPASPASEPTAVASGADKAAVFKDLVAAGVDRNEAARAAQRYSPQIRELDSMGLMRDARLAISFLDRYQGRMLRVVNAISDAEGDVRDAVAEAMDVVVEEPPPTTTSSSATNPPQELIASIFQQLVKQGLPPNDAAARALVIAADSRVSQFAPQRAQLRSMGFDDLDSATLDLLANHRGRLDEVVADLIRARDDAA</sequence>
<dbReference type="Gene3D" id="2.40.40.50">
    <property type="entry name" value="Ubiquitin fusion degradation protein UFD1, N-terminal domain"/>
    <property type="match status" value="1"/>
</dbReference>
<evidence type="ECO:0000313" key="5">
    <source>
        <dbReference type="Proteomes" id="UP001230188"/>
    </source>
</evidence>